<feature type="transmembrane region" description="Helical" evidence="1">
    <location>
        <begin position="75"/>
        <end position="94"/>
    </location>
</feature>
<organism evidence="2 3">
    <name type="scientific">Sphingopyxis witflariensis</name>
    <dbReference type="NCBI Taxonomy" id="173675"/>
    <lineage>
        <taxon>Bacteria</taxon>
        <taxon>Pseudomonadati</taxon>
        <taxon>Pseudomonadota</taxon>
        <taxon>Alphaproteobacteria</taxon>
        <taxon>Sphingomonadales</taxon>
        <taxon>Sphingomonadaceae</taxon>
        <taxon>Sphingopyxis</taxon>
    </lineage>
</organism>
<protein>
    <recommendedName>
        <fullName evidence="4">DUF454 domain-containing protein</fullName>
    </recommendedName>
</protein>
<name>A0A246JGU6_9SPHN</name>
<reference evidence="2 3" key="1">
    <citation type="journal article" date="2002" name="Int. J. Syst. Evol. Microbiol.">
        <title>Sphingopyxis witflariensis sp. nov., isolated from activated sludge.</title>
        <authorList>
            <person name="Kampfer P."/>
            <person name="Witzenberger R."/>
            <person name="Denner E.B."/>
            <person name="Busse H.J."/>
            <person name="Neef A."/>
        </authorList>
    </citation>
    <scope>NUCLEOTIDE SEQUENCE [LARGE SCALE GENOMIC DNA]</scope>
    <source>
        <strain evidence="2 3">DSM 14551</strain>
    </source>
</reference>
<dbReference type="PIRSF" id="PIRSF016789">
    <property type="entry name" value="DUF454"/>
    <property type="match status" value="1"/>
</dbReference>
<dbReference type="RefSeq" id="WP_088474266.1">
    <property type="nucleotide sequence ID" value="NZ_NISJ01000014.1"/>
</dbReference>
<proteinExistence type="predicted"/>
<evidence type="ECO:0000313" key="2">
    <source>
        <dbReference type="EMBL" id="OWQ91793.1"/>
    </source>
</evidence>
<dbReference type="Pfam" id="PF04304">
    <property type="entry name" value="DUF454"/>
    <property type="match status" value="1"/>
</dbReference>
<sequence length="117" mass="12690">MKRHFFFVSGWLSLGLGAIGAFLPLLPTVPFVILAAFCFAQSSPRLEAWLVEHPTFGQHIVAWREKGAISRKGKVAASIAFAVSIVAALIFAPWPWSMAPVVAAAVTGSWIWTRPEG</sequence>
<gene>
    <name evidence="2" type="ORF">CDQ91_18875</name>
</gene>
<evidence type="ECO:0000313" key="3">
    <source>
        <dbReference type="Proteomes" id="UP000197097"/>
    </source>
</evidence>
<dbReference type="EMBL" id="NISJ01000014">
    <property type="protein sequence ID" value="OWQ91793.1"/>
    <property type="molecule type" value="Genomic_DNA"/>
</dbReference>
<evidence type="ECO:0008006" key="4">
    <source>
        <dbReference type="Google" id="ProtNLM"/>
    </source>
</evidence>
<evidence type="ECO:0000256" key="1">
    <source>
        <dbReference type="SAM" id="Phobius"/>
    </source>
</evidence>
<keyword evidence="3" id="KW-1185">Reference proteome</keyword>
<feature type="transmembrane region" description="Helical" evidence="1">
    <location>
        <begin position="12"/>
        <end position="40"/>
    </location>
</feature>
<dbReference type="Proteomes" id="UP000197097">
    <property type="component" value="Unassembled WGS sequence"/>
</dbReference>
<dbReference type="PANTHER" id="PTHR35813:SF1">
    <property type="entry name" value="INNER MEMBRANE PROTEIN YBAN"/>
    <property type="match status" value="1"/>
</dbReference>
<keyword evidence="1" id="KW-0472">Membrane</keyword>
<dbReference type="GO" id="GO:0005886">
    <property type="term" value="C:plasma membrane"/>
    <property type="evidence" value="ECO:0007669"/>
    <property type="project" value="TreeGrafter"/>
</dbReference>
<keyword evidence="1" id="KW-1133">Transmembrane helix</keyword>
<dbReference type="AlphaFoldDB" id="A0A246JGU6"/>
<accession>A0A246JGU6</accession>
<comment type="caution">
    <text evidence="2">The sequence shown here is derived from an EMBL/GenBank/DDBJ whole genome shotgun (WGS) entry which is preliminary data.</text>
</comment>
<dbReference type="OrthoDB" id="9816293at2"/>
<dbReference type="PANTHER" id="PTHR35813">
    <property type="entry name" value="INNER MEMBRANE PROTEIN YBAN"/>
    <property type="match status" value="1"/>
</dbReference>
<dbReference type="InterPro" id="IPR007401">
    <property type="entry name" value="DUF454"/>
</dbReference>
<keyword evidence="1" id="KW-0812">Transmembrane</keyword>